<accession>A0A2N9GCB9</accession>
<dbReference type="SUPFAM" id="SSF56672">
    <property type="entry name" value="DNA/RNA polymerases"/>
    <property type="match status" value="1"/>
</dbReference>
<feature type="region of interest" description="Disordered" evidence="2">
    <location>
        <begin position="879"/>
        <end position="978"/>
    </location>
</feature>
<keyword evidence="1" id="KW-0378">Hydrolase</keyword>
<dbReference type="GO" id="GO:0006508">
    <property type="term" value="P:proteolysis"/>
    <property type="evidence" value="ECO:0007669"/>
    <property type="project" value="InterPro"/>
</dbReference>
<feature type="compositionally biased region" description="Basic and acidic residues" evidence="2">
    <location>
        <begin position="655"/>
        <end position="683"/>
    </location>
</feature>
<feature type="compositionally biased region" description="Basic and acidic residues" evidence="2">
    <location>
        <begin position="163"/>
        <end position="176"/>
    </location>
</feature>
<dbReference type="EMBL" id="OIVN01001746">
    <property type="protein sequence ID" value="SPC97203.1"/>
    <property type="molecule type" value="Genomic_DNA"/>
</dbReference>
<dbReference type="PANTHER" id="PTHR33240">
    <property type="entry name" value="OS08G0508500 PROTEIN"/>
    <property type="match status" value="1"/>
</dbReference>
<reference evidence="4" key="1">
    <citation type="submission" date="2018-02" db="EMBL/GenBank/DDBJ databases">
        <authorList>
            <person name="Cohen D.B."/>
            <person name="Kent A.D."/>
        </authorList>
    </citation>
    <scope>NUCLEOTIDE SEQUENCE</scope>
</reference>
<dbReference type="InterPro" id="IPR001995">
    <property type="entry name" value="Peptidase_A2_cat"/>
</dbReference>
<evidence type="ECO:0000256" key="1">
    <source>
        <dbReference type="ARBA" id="ARBA00022801"/>
    </source>
</evidence>
<dbReference type="PROSITE" id="PS50175">
    <property type="entry name" value="ASP_PROT_RETROV"/>
    <property type="match status" value="1"/>
</dbReference>
<organism evidence="4">
    <name type="scientific">Fagus sylvatica</name>
    <name type="common">Beechnut</name>
    <dbReference type="NCBI Taxonomy" id="28930"/>
    <lineage>
        <taxon>Eukaryota</taxon>
        <taxon>Viridiplantae</taxon>
        <taxon>Streptophyta</taxon>
        <taxon>Embryophyta</taxon>
        <taxon>Tracheophyta</taxon>
        <taxon>Spermatophyta</taxon>
        <taxon>Magnoliopsida</taxon>
        <taxon>eudicotyledons</taxon>
        <taxon>Gunneridae</taxon>
        <taxon>Pentapetalae</taxon>
        <taxon>rosids</taxon>
        <taxon>fabids</taxon>
        <taxon>Fagales</taxon>
        <taxon>Fagaceae</taxon>
        <taxon>Fagus</taxon>
    </lineage>
</organism>
<dbReference type="InterPro" id="IPR043502">
    <property type="entry name" value="DNA/RNA_pol_sf"/>
</dbReference>
<feature type="compositionally biased region" description="Basic and acidic residues" evidence="2">
    <location>
        <begin position="224"/>
        <end position="260"/>
    </location>
</feature>
<dbReference type="Gene3D" id="2.40.70.10">
    <property type="entry name" value="Acid Proteases"/>
    <property type="match status" value="1"/>
</dbReference>
<name>A0A2N9GCB9_FAGSY</name>
<feature type="compositionally biased region" description="Basic and acidic residues" evidence="2">
    <location>
        <begin position="896"/>
        <end position="907"/>
    </location>
</feature>
<feature type="region of interest" description="Disordered" evidence="2">
    <location>
        <begin position="1"/>
        <end position="33"/>
    </location>
</feature>
<feature type="compositionally biased region" description="Basic residues" evidence="2">
    <location>
        <begin position="1"/>
        <end position="10"/>
    </location>
</feature>
<dbReference type="GO" id="GO:0004190">
    <property type="term" value="F:aspartic-type endopeptidase activity"/>
    <property type="evidence" value="ECO:0007669"/>
    <property type="project" value="InterPro"/>
</dbReference>
<feature type="region of interest" description="Disordered" evidence="2">
    <location>
        <begin position="576"/>
        <end position="613"/>
    </location>
</feature>
<protein>
    <recommendedName>
        <fullName evidence="3">Peptidase A2 domain-containing protein</fullName>
    </recommendedName>
</protein>
<feature type="compositionally biased region" description="Basic and acidic residues" evidence="2">
    <location>
        <begin position="347"/>
        <end position="359"/>
    </location>
</feature>
<dbReference type="CDD" id="cd00303">
    <property type="entry name" value="retropepsin_like"/>
    <property type="match status" value="1"/>
</dbReference>
<dbReference type="InterPro" id="IPR021109">
    <property type="entry name" value="Peptidase_aspartic_dom_sf"/>
</dbReference>
<feature type="region of interest" description="Disordered" evidence="2">
    <location>
        <begin position="1020"/>
        <end position="1051"/>
    </location>
</feature>
<feature type="compositionally biased region" description="Polar residues" evidence="2">
    <location>
        <begin position="957"/>
        <end position="971"/>
    </location>
</feature>
<evidence type="ECO:0000259" key="3">
    <source>
        <dbReference type="PROSITE" id="PS50175"/>
    </source>
</evidence>
<evidence type="ECO:0000313" key="4">
    <source>
        <dbReference type="EMBL" id="SPC97203.1"/>
    </source>
</evidence>
<sequence length="1384" mass="159051">MPVRTRRMRNSGKGVRLPEGISSSEEDIEMSPPAKSMVDELQSYMDARIQEKMEALNENVRTEPPMVQKEDMAQLMKKIEQTVSQNMATLEQAMSQGFGQQPQIEVATTNVDIPIGYPVNSTAGPEERSTVTNRVGQPQEEHYNRVTKSGATRMEPPQSLQEWNHHEEPPRVEQPRVEPNVVISPSGRNGRKISYRQQTGTRHSHVPPRPKFCLEWNHQRVEQPRFEPPRMEPPRVDPPRFEQPRVEPPRFEPPRMEPPRFEPQIVDSPRFEQPRMEQTWFEQPRFEQPRMEPPRFEQPRMEPPRFEPRMEPPWMGPPQFGEQVRFEQPYEFRNEPYMPPQNKRNWPRNDHNGRNFPEEDIFDKGINLEERNRDIGPEPNPRPVQGQDLRDTIFEVLDQAFLGEDEKTALEHISRFTVQCGEYSNNGNGKLRMFPNSLTGQAFTWYAALPANSIEVLGRNGRKIPVPLCQIKHRSFNGRPSEIKIKTRGIFRAIHYENKIDRNVLKFPEISQENMAVDVDPFPFVDVNTTSVDLSSLMPHRNLYVKSNKAKVNSLQVVGPQERQLVREMDSLKIERSASTKQSSSARIGGRSLSIQDNNVHADKGRDVASPTKQPIISYKEMLKKEPQQINSESGEDNTICERCSHILAKCFSKTKKEDDHKPPEEGEPKSVPKPIENNKPDLRSTPQPKMARSRHESQHEQPKMARPRHDLQNEQPKMAQSKHVSRYEQLRVVRSRFGSHYEQPRMARSRLGPQYEQPKMARSRPNPRYTLDSRFESIRKPRMMRPPVSEAGRWVTLETPGLKPIHKQEYKYGYNPYFSRMTRTQRRRSTTDSDSMEVITGAEAPEYPRGPYVGENGTVVATTKNIATLVKGDTEYKVQDTKAESYPNKNSTETQDNHKRLEKNSENGELETESEKNEAFPAPVGPRKGQVVQVWFGRKKRSPKGSKEANIEAEQPQETQMENVQDSPSKNAEDINDIEDIEDIEDINNEENMEDIEDMEDLREYGRCIDDIEVEETDDMEEMEKTETLENGIQTGEPETESEEPRNGKTLSCNAITLPREFMATTWAHMDGRPVNRVLVDNGAAVNILPTSMLRKLLKTENDLIATDVSVSGFAGGATKTKGVIPIEVKVGSKVATMAFFVVNTDSAYNALLGRDWIHSNWVVPSSLHQVLVFWKDDNNIRGIDQNGNPSRVTVGPEEPLTMEDLFKLSQNLEKIETRPEIENGLNYYVEDAKEHISTHPIKMDDIKEEVQDPLVEVNLGTKEDPRVTFQLLGLSRKLVEHRLLIKEGFQPFQQPPKRMAPDITLKIKEEIERLVRAGFIRLARNIYMATPEDEYLMPVADLLVDGASRCPGSIGTFEWVANAFWPKECWGYISKSYELHFP</sequence>
<dbReference type="Gene3D" id="3.10.10.10">
    <property type="entry name" value="HIV Type 1 Reverse Transcriptase, subunit A, domain 1"/>
    <property type="match status" value="1"/>
</dbReference>
<feature type="region of interest" description="Disordered" evidence="2">
    <location>
        <begin position="224"/>
        <end position="265"/>
    </location>
</feature>
<dbReference type="SUPFAM" id="SSF50630">
    <property type="entry name" value="Acid proteases"/>
    <property type="match status" value="1"/>
</dbReference>
<evidence type="ECO:0000256" key="2">
    <source>
        <dbReference type="SAM" id="MobiDB-lite"/>
    </source>
</evidence>
<feature type="region of interest" description="Disordered" evidence="2">
    <location>
        <begin position="146"/>
        <end position="210"/>
    </location>
</feature>
<dbReference type="PANTHER" id="PTHR33240:SF15">
    <property type="entry name" value="GAG-PRO-LIKE PROTEIN"/>
    <property type="match status" value="1"/>
</dbReference>
<feature type="region of interest" description="Disordered" evidence="2">
    <location>
        <begin position="336"/>
        <end position="359"/>
    </location>
</feature>
<feature type="domain" description="Peptidase A2" evidence="3">
    <location>
        <begin position="1077"/>
        <end position="1158"/>
    </location>
</feature>
<feature type="region of interest" description="Disordered" evidence="2">
    <location>
        <begin position="655"/>
        <end position="728"/>
    </location>
</feature>
<proteinExistence type="predicted"/>
<gene>
    <name evidence="4" type="ORF">FSB_LOCUS25085</name>
</gene>
<feature type="compositionally biased region" description="Basic and acidic residues" evidence="2">
    <location>
        <begin position="694"/>
        <end position="713"/>
    </location>
</feature>